<reference evidence="1 2" key="1">
    <citation type="journal article" date="2011" name="J. Bacteriol.">
        <title>Complete genome sequence of Metallosphaera cuprina, a metal sulfide-oxidizing archaeon from a hot spring.</title>
        <authorList>
            <person name="Liu L.J."/>
            <person name="You X.Y."/>
            <person name="Zheng H."/>
            <person name="Wang S."/>
            <person name="Jiang C.Y."/>
            <person name="Liu S.J."/>
        </authorList>
    </citation>
    <scope>NUCLEOTIDE SEQUENCE [LARGE SCALE GENOMIC DNA]</scope>
    <source>
        <strain evidence="1 2">Ar-4</strain>
    </source>
</reference>
<dbReference type="PATRIC" id="fig|1006006.8.peg.1262"/>
<dbReference type="GeneID" id="10493457"/>
<evidence type="ECO:0000313" key="2">
    <source>
        <dbReference type="Proteomes" id="UP000007812"/>
    </source>
</evidence>
<protein>
    <submittedName>
        <fullName evidence="1">Uncharacterized protein</fullName>
    </submittedName>
</protein>
<evidence type="ECO:0000313" key="1">
    <source>
        <dbReference type="EMBL" id="AEB95371.1"/>
    </source>
</evidence>
<dbReference type="KEGG" id="mcn:Mcup_1266"/>
<dbReference type="OrthoDB" id="36571at2157"/>
<dbReference type="EMBL" id="CP002656">
    <property type="protein sequence ID" value="AEB95371.1"/>
    <property type="molecule type" value="Genomic_DNA"/>
</dbReference>
<keyword evidence="2" id="KW-1185">Reference proteome</keyword>
<name>F4G3K1_METCR</name>
<gene>
    <name evidence="1" type="ordered locus">Mcup_1266</name>
</gene>
<proteinExistence type="predicted"/>
<organism evidence="1 2">
    <name type="scientific">Metallosphaera cuprina (strain Ar-4)</name>
    <dbReference type="NCBI Taxonomy" id="1006006"/>
    <lineage>
        <taxon>Archaea</taxon>
        <taxon>Thermoproteota</taxon>
        <taxon>Thermoprotei</taxon>
        <taxon>Sulfolobales</taxon>
        <taxon>Sulfolobaceae</taxon>
        <taxon>Metallosphaera</taxon>
    </lineage>
</organism>
<dbReference type="RefSeq" id="WP_013737869.1">
    <property type="nucleotide sequence ID" value="NC_015435.1"/>
</dbReference>
<dbReference type="HOGENOM" id="CLU_1431570_0_0_2"/>
<dbReference type="eggNOG" id="arCOG05913">
    <property type="taxonomic scope" value="Archaea"/>
</dbReference>
<dbReference type="AlphaFoldDB" id="F4G3K1"/>
<sequence>MSYDERTTADDVRVEIHLNPFSFRETISRYRIESEDSWVKLVGKEGEYLAKEFDSYAVLVYPIYLIPTELIRSLSYRIPSIDRLREVLMKPYHWRDFVTFRVREGFIMSSDLELNVFLGMDLVNDVLVTTGLEFINLEDKLEIACRLQDFGSGSLDKAFRRISLGLSLYFELKRSQEDVALKLSREFLSKILSD</sequence>
<dbReference type="Proteomes" id="UP000007812">
    <property type="component" value="Chromosome"/>
</dbReference>
<dbReference type="STRING" id="1006006.Mcup_1266"/>
<accession>F4G3K1</accession>